<dbReference type="STRING" id="1244869.H261_19803"/>
<feature type="domain" description="Methyl-accepting transducer" evidence="3">
    <location>
        <begin position="170"/>
        <end position="392"/>
    </location>
</feature>
<proteinExistence type="predicted"/>
<dbReference type="Proteomes" id="UP000011744">
    <property type="component" value="Unassembled WGS sequence"/>
</dbReference>
<dbReference type="SMART" id="SM00283">
    <property type="entry name" value="MA"/>
    <property type="match status" value="1"/>
</dbReference>
<dbReference type="InterPro" id="IPR004089">
    <property type="entry name" value="MCPsignal_dom"/>
</dbReference>
<evidence type="ECO:0000256" key="2">
    <source>
        <dbReference type="PROSITE-ProRule" id="PRU00284"/>
    </source>
</evidence>
<dbReference type="PANTHER" id="PTHR32089:SF112">
    <property type="entry name" value="LYSOZYME-LIKE PROTEIN-RELATED"/>
    <property type="match status" value="1"/>
</dbReference>
<reference evidence="4 5" key="1">
    <citation type="journal article" date="2014" name="Genome Announc.">
        <title>Draft Genome Sequence of Magnetospirillum sp. Strain SO-1, a Freshwater Magnetotactic Bacterium Isolated from the Ol'khovka River, Russia.</title>
        <authorList>
            <person name="Grouzdev D.S."/>
            <person name="Dziuba M.V."/>
            <person name="Sukhacheva M.S."/>
            <person name="Mardanov A.V."/>
            <person name="Beletskiy A.V."/>
            <person name="Kuznetsov B.B."/>
            <person name="Skryabin K.G."/>
        </authorList>
    </citation>
    <scope>NUCLEOTIDE SEQUENCE [LARGE SCALE GENOMIC DNA]</scope>
    <source>
        <strain evidence="4 5">SO-1</strain>
    </source>
</reference>
<accession>M3A5V6</accession>
<dbReference type="EMBL" id="AONQ01000078">
    <property type="protein sequence ID" value="EME68173.1"/>
    <property type="molecule type" value="Genomic_DNA"/>
</dbReference>
<name>M3A5V6_9PROT</name>
<dbReference type="GO" id="GO:0007165">
    <property type="term" value="P:signal transduction"/>
    <property type="evidence" value="ECO:0007669"/>
    <property type="project" value="UniProtKB-KW"/>
</dbReference>
<protein>
    <submittedName>
        <fullName evidence="4">Methyl-accepting chemotaxis protein</fullName>
    </submittedName>
</protein>
<keyword evidence="5" id="KW-1185">Reference proteome</keyword>
<dbReference type="PANTHER" id="PTHR32089">
    <property type="entry name" value="METHYL-ACCEPTING CHEMOTAXIS PROTEIN MCPB"/>
    <property type="match status" value="1"/>
</dbReference>
<dbReference type="GO" id="GO:0035438">
    <property type="term" value="F:cyclic-di-GMP binding"/>
    <property type="evidence" value="ECO:0007669"/>
    <property type="project" value="InterPro"/>
</dbReference>
<dbReference type="eggNOG" id="COG0840">
    <property type="taxonomic scope" value="Bacteria"/>
</dbReference>
<dbReference type="Gene3D" id="1.10.287.950">
    <property type="entry name" value="Methyl-accepting chemotaxis protein"/>
    <property type="match status" value="1"/>
</dbReference>
<dbReference type="Pfam" id="PF07238">
    <property type="entry name" value="PilZ"/>
    <property type="match status" value="1"/>
</dbReference>
<dbReference type="RefSeq" id="WP_008621039.1">
    <property type="nucleotide sequence ID" value="NZ_AONQ01000078.1"/>
</dbReference>
<evidence type="ECO:0000256" key="1">
    <source>
        <dbReference type="ARBA" id="ARBA00023224"/>
    </source>
</evidence>
<dbReference type="AlphaFoldDB" id="M3A5V6"/>
<dbReference type="PATRIC" id="fig|1244869.3.peg.3940"/>
<dbReference type="Pfam" id="PF00015">
    <property type="entry name" value="MCPsignal"/>
    <property type="match status" value="1"/>
</dbReference>
<keyword evidence="1 2" id="KW-0807">Transducer</keyword>
<evidence type="ECO:0000313" key="4">
    <source>
        <dbReference type="EMBL" id="EME68173.1"/>
    </source>
</evidence>
<comment type="caution">
    <text evidence="4">The sequence shown here is derived from an EMBL/GenBank/DDBJ whole genome shotgun (WGS) entry which is preliminary data.</text>
</comment>
<evidence type="ECO:0000259" key="3">
    <source>
        <dbReference type="PROSITE" id="PS50111"/>
    </source>
</evidence>
<gene>
    <name evidence="4" type="ORF">H261_19803</name>
</gene>
<dbReference type="InterPro" id="IPR009875">
    <property type="entry name" value="PilZ_domain"/>
</dbReference>
<dbReference type="GO" id="GO:0016020">
    <property type="term" value="C:membrane"/>
    <property type="evidence" value="ECO:0007669"/>
    <property type="project" value="InterPro"/>
</dbReference>
<sequence length="691" mass="73078">MFAASHLSPSMDRTQSDDSEMDRLRGLFRLDDADAKRLGRLAAPLAATLPPSDHGLGRLLAGGLDAEALLRAREYGTALAARGIRARDVLAEQTATMESALRAVLAAHRIAPRAADDMASVLRAGMLHLDATLEAQTEAGLGRQNRSDLLDLTDMLEREIVGAVDVIGAQAQRLSSGAEQLDEVAERMRAMAGSVSASAVNTAEDVQTVAGATEELEVSSREIAHQVVQATELTGEATTKAGDASSRVGGLASISTDIRAALDLISRIAGQTRMLALNATIEAARAGEMGRGFAVVASEVKGLAQQTEHATGTISGQAQAIRQATEGVTGMVDSVGAIIGSINVIAGHVAAATEQQRAATAEITRSAARAAQCTREVASNANQVLAEAGTTTEIATRVKDLSQVVGRDIRDLHRRISVILRSSVVGDRRDSDRYPCAIGFQAMIGGQRVDGRTADLSPTGALLAMTVPAGTAPFEVRLDGIGTLRARVVTGSALGTHAAFEAPDEAASRAIAAAIAAEHGRDELFIQAARGAAARVSKAFEEALAACALDEADLFDVDYQPIAGSDPLQHLARFTPFAERAVPPLVEPARQADKRIVFCIAVDRNGYAPTHNPEFSQPQRPGEPEWNIAHCRNRRIFDDPAGLLAARNTKAHFIQLYNRDMGGQKVLLKEVDAPIQVRGRHWGAIRLALRQ</sequence>
<dbReference type="PROSITE" id="PS50111">
    <property type="entry name" value="CHEMOTAXIS_TRANSDUC_2"/>
    <property type="match status" value="1"/>
</dbReference>
<dbReference type="SUPFAM" id="SSF58104">
    <property type="entry name" value="Methyl-accepting chemotaxis protein (MCP) signaling domain"/>
    <property type="match status" value="1"/>
</dbReference>
<organism evidence="4 5">
    <name type="scientific">Paramagnetospirillum caucaseum</name>
    <dbReference type="NCBI Taxonomy" id="1244869"/>
    <lineage>
        <taxon>Bacteria</taxon>
        <taxon>Pseudomonadati</taxon>
        <taxon>Pseudomonadota</taxon>
        <taxon>Alphaproteobacteria</taxon>
        <taxon>Rhodospirillales</taxon>
        <taxon>Magnetospirillaceae</taxon>
        <taxon>Paramagnetospirillum</taxon>
    </lineage>
</organism>
<evidence type="ECO:0000313" key="5">
    <source>
        <dbReference type="Proteomes" id="UP000011744"/>
    </source>
</evidence>